<reference evidence="1" key="2">
    <citation type="journal article" date="2022" name="New Phytol.">
        <title>Evolutionary transition to the ectomycorrhizal habit in the genomes of a hyperdiverse lineage of mushroom-forming fungi.</title>
        <authorList>
            <person name="Looney B."/>
            <person name="Miyauchi S."/>
            <person name="Morin E."/>
            <person name="Drula E."/>
            <person name="Courty P.E."/>
            <person name="Kohler A."/>
            <person name="Kuo A."/>
            <person name="LaButti K."/>
            <person name="Pangilinan J."/>
            <person name="Lipzen A."/>
            <person name="Riley R."/>
            <person name="Andreopoulos W."/>
            <person name="He G."/>
            <person name="Johnson J."/>
            <person name="Nolan M."/>
            <person name="Tritt A."/>
            <person name="Barry K.W."/>
            <person name="Grigoriev I.V."/>
            <person name="Nagy L.G."/>
            <person name="Hibbett D."/>
            <person name="Henrissat B."/>
            <person name="Matheny P.B."/>
            <person name="Labbe J."/>
            <person name="Martin F.M."/>
        </authorList>
    </citation>
    <scope>NUCLEOTIDE SEQUENCE</scope>
    <source>
        <strain evidence="1">HHB10654</strain>
    </source>
</reference>
<evidence type="ECO:0000313" key="2">
    <source>
        <dbReference type="Proteomes" id="UP000814140"/>
    </source>
</evidence>
<dbReference type="Proteomes" id="UP000814140">
    <property type="component" value="Unassembled WGS sequence"/>
</dbReference>
<protein>
    <submittedName>
        <fullName evidence="1">Uncharacterized protein</fullName>
    </submittedName>
</protein>
<comment type="caution">
    <text evidence="1">The sequence shown here is derived from an EMBL/GenBank/DDBJ whole genome shotgun (WGS) entry which is preliminary data.</text>
</comment>
<proteinExistence type="predicted"/>
<feature type="non-terminal residue" evidence="1">
    <location>
        <position position="1"/>
    </location>
</feature>
<accession>A0ACB8SM27</accession>
<evidence type="ECO:0000313" key="1">
    <source>
        <dbReference type="EMBL" id="KAI0057574.1"/>
    </source>
</evidence>
<keyword evidence="2" id="KW-1185">Reference proteome</keyword>
<sequence>AQLGAAPALGDCSAERRSVGTMSRPPEYCSRQLPAGFVTLSPHSRLVRISDFSLPLLSPGKTTTRLLPHLPFIAGDFSLSTSGTSTRLA</sequence>
<gene>
    <name evidence="1" type="ORF">BV25DRAFT_1830997</name>
</gene>
<name>A0ACB8SM27_9AGAM</name>
<reference evidence="1" key="1">
    <citation type="submission" date="2021-03" db="EMBL/GenBank/DDBJ databases">
        <authorList>
            <consortium name="DOE Joint Genome Institute"/>
            <person name="Ahrendt S."/>
            <person name="Looney B.P."/>
            <person name="Miyauchi S."/>
            <person name="Morin E."/>
            <person name="Drula E."/>
            <person name="Courty P.E."/>
            <person name="Chicoki N."/>
            <person name="Fauchery L."/>
            <person name="Kohler A."/>
            <person name="Kuo A."/>
            <person name="Labutti K."/>
            <person name="Pangilinan J."/>
            <person name="Lipzen A."/>
            <person name="Riley R."/>
            <person name="Andreopoulos W."/>
            <person name="He G."/>
            <person name="Johnson J."/>
            <person name="Barry K.W."/>
            <person name="Grigoriev I.V."/>
            <person name="Nagy L."/>
            <person name="Hibbett D."/>
            <person name="Henrissat B."/>
            <person name="Matheny P.B."/>
            <person name="Labbe J."/>
            <person name="Martin F."/>
        </authorList>
    </citation>
    <scope>NUCLEOTIDE SEQUENCE</scope>
    <source>
        <strain evidence="1">HHB10654</strain>
    </source>
</reference>
<dbReference type="EMBL" id="MU277245">
    <property type="protein sequence ID" value="KAI0057574.1"/>
    <property type="molecule type" value="Genomic_DNA"/>
</dbReference>
<organism evidence="1 2">
    <name type="scientific">Artomyces pyxidatus</name>
    <dbReference type="NCBI Taxonomy" id="48021"/>
    <lineage>
        <taxon>Eukaryota</taxon>
        <taxon>Fungi</taxon>
        <taxon>Dikarya</taxon>
        <taxon>Basidiomycota</taxon>
        <taxon>Agaricomycotina</taxon>
        <taxon>Agaricomycetes</taxon>
        <taxon>Russulales</taxon>
        <taxon>Auriscalpiaceae</taxon>
        <taxon>Artomyces</taxon>
    </lineage>
</organism>